<feature type="transmembrane region" description="Helical" evidence="1">
    <location>
        <begin position="172"/>
        <end position="194"/>
    </location>
</feature>
<evidence type="ECO:0000256" key="1">
    <source>
        <dbReference type="SAM" id="Phobius"/>
    </source>
</evidence>
<sequence length="282" mass="31319">MATPAAIPGLILLTGPMFFAHLFNWSLFGVLTVQAYLYYIAFPQDHRGLKWVVAVIMTLELTQTILLTHDAFRVYAFGWGDKAQLDSIGLYWLNIPVLSGLVHSQYIGSAFLCLEDQYFEPFLLGRRLYLLYTARPVSVALAQGALELYDGVVCLRAGRLSALPELGASKIFIMWLAGSCICDVMITGSMFFYLHRAKKIIMAKDTSNLLTRTIALTVETGLLSCAVQLTALICFVVDGQTLLYTAPVSVTNEHFGRLFKAIPPTDDAYVYRHNGERESPAT</sequence>
<dbReference type="PANTHER" id="PTHR40465">
    <property type="entry name" value="CHROMOSOME 1, WHOLE GENOME SHOTGUN SEQUENCE"/>
    <property type="match status" value="1"/>
</dbReference>
<feature type="domain" description="DUF6534" evidence="2">
    <location>
        <begin position="179"/>
        <end position="247"/>
    </location>
</feature>
<gene>
    <name evidence="3" type="ORF">EUX98_g9029</name>
</gene>
<dbReference type="Proteomes" id="UP000308730">
    <property type="component" value="Unassembled WGS sequence"/>
</dbReference>
<keyword evidence="1" id="KW-0812">Transmembrane</keyword>
<dbReference type="InterPro" id="IPR045339">
    <property type="entry name" value="DUF6534"/>
</dbReference>
<comment type="caution">
    <text evidence="3">The sequence shown here is derived from an EMBL/GenBank/DDBJ whole genome shotgun (WGS) entry which is preliminary data.</text>
</comment>
<evidence type="ECO:0000313" key="3">
    <source>
        <dbReference type="EMBL" id="THH17975.1"/>
    </source>
</evidence>
<dbReference type="EMBL" id="SGPM01000617">
    <property type="protein sequence ID" value="THH17975.1"/>
    <property type="molecule type" value="Genomic_DNA"/>
</dbReference>
<dbReference type="Pfam" id="PF20152">
    <property type="entry name" value="DUF6534"/>
    <property type="match status" value="1"/>
</dbReference>
<keyword evidence="1" id="KW-1133">Transmembrane helix</keyword>
<feature type="transmembrane region" description="Helical" evidence="1">
    <location>
        <begin position="51"/>
        <end position="69"/>
    </location>
</feature>
<dbReference type="OrthoDB" id="2535105at2759"/>
<reference evidence="3 4" key="1">
    <citation type="submission" date="2019-02" db="EMBL/GenBank/DDBJ databases">
        <title>Genome sequencing of the rare red list fungi Antrodiella citrinella (Flaviporus citrinellus).</title>
        <authorList>
            <person name="Buettner E."/>
            <person name="Kellner H."/>
        </authorList>
    </citation>
    <scope>NUCLEOTIDE SEQUENCE [LARGE SCALE GENOMIC DNA]</scope>
    <source>
        <strain evidence="3 4">DSM 108506</strain>
    </source>
</reference>
<evidence type="ECO:0000259" key="2">
    <source>
        <dbReference type="Pfam" id="PF20152"/>
    </source>
</evidence>
<dbReference type="PANTHER" id="PTHR40465:SF1">
    <property type="entry name" value="DUF6534 DOMAIN-CONTAINING PROTEIN"/>
    <property type="match status" value="1"/>
</dbReference>
<name>A0A4S4LZL6_9APHY</name>
<proteinExistence type="predicted"/>
<protein>
    <recommendedName>
        <fullName evidence="2">DUF6534 domain-containing protein</fullName>
    </recommendedName>
</protein>
<keyword evidence="4" id="KW-1185">Reference proteome</keyword>
<organism evidence="3 4">
    <name type="scientific">Antrodiella citrinella</name>
    <dbReference type="NCBI Taxonomy" id="2447956"/>
    <lineage>
        <taxon>Eukaryota</taxon>
        <taxon>Fungi</taxon>
        <taxon>Dikarya</taxon>
        <taxon>Basidiomycota</taxon>
        <taxon>Agaricomycotina</taxon>
        <taxon>Agaricomycetes</taxon>
        <taxon>Polyporales</taxon>
        <taxon>Steccherinaceae</taxon>
        <taxon>Antrodiella</taxon>
    </lineage>
</organism>
<dbReference type="AlphaFoldDB" id="A0A4S4LZL6"/>
<accession>A0A4S4LZL6</accession>
<evidence type="ECO:0000313" key="4">
    <source>
        <dbReference type="Proteomes" id="UP000308730"/>
    </source>
</evidence>
<keyword evidence="1" id="KW-0472">Membrane</keyword>
<feature type="transmembrane region" description="Helical" evidence="1">
    <location>
        <begin position="18"/>
        <end position="39"/>
    </location>
</feature>